<dbReference type="RefSeq" id="WP_377069063.1">
    <property type="nucleotide sequence ID" value="NZ_JBHSJJ010000023.1"/>
</dbReference>
<name>A0ABV9T8P8_9BACT</name>
<dbReference type="Proteomes" id="UP001595818">
    <property type="component" value="Unassembled WGS sequence"/>
</dbReference>
<accession>A0ABV9T8P8</accession>
<dbReference type="EMBL" id="JBHSJJ010000023">
    <property type="protein sequence ID" value="MFC4874832.1"/>
    <property type="molecule type" value="Genomic_DNA"/>
</dbReference>
<keyword evidence="2" id="KW-1185">Reference proteome</keyword>
<organism evidence="1 2">
    <name type="scientific">Negadavirga shengliensis</name>
    <dbReference type="NCBI Taxonomy" id="1389218"/>
    <lineage>
        <taxon>Bacteria</taxon>
        <taxon>Pseudomonadati</taxon>
        <taxon>Bacteroidota</taxon>
        <taxon>Cytophagia</taxon>
        <taxon>Cytophagales</taxon>
        <taxon>Cyclobacteriaceae</taxon>
        <taxon>Negadavirga</taxon>
    </lineage>
</organism>
<proteinExistence type="predicted"/>
<evidence type="ECO:0000313" key="2">
    <source>
        <dbReference type="Proteomes" id="UP001595818"/>
    </source>
</evidence>
<reference evidence="2" key="1">
    <citation type="journal article" date="2019" name="Int. J. Syst. Evol. Microbiol.">
        <title>The Global Catalogue of Microorganisms (GCM) 10K type strain sequencing project: providing services to taxonomists for standard genome sequencing and annotation.</title>
        <authorList>
            <consortium name="The Broad Institute Genomics Platform"/>
            <consortium name="The Broad Institute Genome Sequencing Center for Infectious Disease"/>
            <person name="Wu L."/>
            <person name="Ma J."/>
        </authorList>
    </citation>
    <scope>NUCLEOTIDE SEQUENCE [LARGE SCALE GENOMIC DNA]</scope>
    <source>
        <strain evidence="2">CGMCC 4.7466</strain>
    </source>
</reference>
<gene>
    <name evidence="1" type="ORF">ACFPFU_24220</name>
</gene>
<protein>
    <submittedName>
        <fullName evidence="1">Uncharacterized protein</fullName>
    </submittedName>
</protein>
<comment type="caution">
    <text evidence="1">The sequence shown here is derived from an EMBL/GenBank/DDBJ whole genome shotgun (WGS) entry which is preliminary data.</text>
</comment>
<evidence type="ECO:0000313" key="1">
    <source>
        <dbReference type="EMBL" id="MFC4874832.1"/>
    </source>
</evidence>
<sequence length="101" mass="11879">MSVVGIRRQLALQAGMTNELFIIQPFTDTYVDPELHEFDVKITEFYAMWLEEKLHRFYTQSATGRYLHLLESHPHIIQYITFIASYLGVSLETLSRIRSKI</sequence>